<dbReference type="InterPro" id="IPR056344">
    <property type="entry name" value="Ig_CFAP65-like_9th"/>
</dbReference>
<dbReference type="GO" id="GO:0005930">
    <property type="term" value="C:axoneme"/>
    <property type="evidence" value="ECO:0007669"/>
    <property type="project" value="TreeGrafter"/>
</dbReference>
<comment type="caution">
    <text evidence="10">The sequence shown here is derived from an EMBL/GenBank/DDBJ whole genome shotgun (WGS) entry which is preliminary data.</text>
</comment>
<dbReference type="Pfam" id="PF24816">
    <property type="entry name" value="Ig_CFAP65__9th"/>
    <property type="match status" value="1"/>
</dbReference>
<evidence type="ECO:0000313" key="11">
    <source>
        <dbReference type="Proteomes" id="UP000284657"/>
    </source>
</evidence>
<keyword evidence="5" id="KW-0969">Cilium</keyword>
<keyword evidence="3" id="KW-0963">Cytoplasm</keyword>
<evidence type="ECO:0000256" key="6">
    <source>
        <dbReference type="ARBA" id="ARBA00023273"/>
    </source>
</evidence>
<evidence type="ECO:0000259" key="8">
    <source>
        <dbReference type="Pfam" id="PF22544"/>
    </source>
</evidence>
<dbReference type="Pfam" id="PF22544">
    <property type="entry name" value="HYDIN_VesB_CFA65-like_Ig"/>
    <property type="match status" value="4"/>
</dbReference>
<dbReference type="GO" id="GO:0031514">
    <property type="term" value="C:motile cilium"/>
    <property type="evidence" value="ECO:0007669"/>
    <property type="project" value="UniProtKB-SubCell"/>
</dbReference>
<accession>A0A421G676</accession>
<dbReference type="Gene3D" id="2.60.40.10">
    <property type="entry name" value="Immunoglobulins"/>
    <property type="match status" value="7"/>
</dbReference>
<dbReference type="PANTHER" id="PTHR23053:SF0">
    <property type="entry name" value="HYDROCEPHALUS-INDUCING PROTEIN HOMOLOG"/>
    <property type="match status" value="1"/>
</dbReference>
<feature type="domain" description="HYDIN/VesB/CFA65-like Ig-like" evidence="8">
    <location>
        <begin position="509"/>
        <end position="603"/>
    </location>
</feature>
<proteinExistence type="predicted"/>
<feature type="domain" description="CFAP65-like ninth Ig-like" evidence="9">
    <location>
        <begin position="851"/>
        <end position="956"/>
    </location>
</feature>
<dbReference type="EMBL" id="MBAD02000565">
    <property type="protein sequence ID" value="RLN65891.1"/>
    <property type="molecule type" value="Genomic_DNA"/>
</dbReference>
<feature type="domain" description="HYDIN/VesB/CFA65-like Ig-like" evidence="8">
    <location>
        <begin position="966"/>
        <end position="1062"/>
    </location>
</feature>
<dbReference type="GO" id="GO:1904158">
    <property type="term" value="P:axonemal central apparatus assembly"/>
    <property type="evidence" value="ECO:0007669"/>
    <property type="project" value="TreeGrafter"/>
</dbReference>
<evidence type="ECO:0000313" key="10">
    <source>
        <dbReference type="EMBL" id="RLN65891.1"/>
    </source>
</evidence>
<dbReference type="NCBIfam" id="NF012200">
    <property type="entry name" value="choice_anch_D"/>
    <property type="match status" value="1"/>
</dbReference>
<evidence type="ECO:0000256" key="1">
    <source>
        <dbReference type="ARBA" id="ARBA00004230"/>
    </source>
</evidence>
<dbReference type="PANTHER" id="PTHR23053">
    <property type="entry name" value="DLEC1 DELETED IN LUNG AND ESOPHAGEAL CANCER 1"/>
    <property type="match status" value="1"/>
</dbReference>
<evidence type="ECO:0000256" key="2">
    <source>
        <dbReference type="ARBA" id="ARBA00004496"/>
    </source>
</evidence>
<sequence>MSKKTQCLKPSEILTAFSAAKVHAAKHATSRIVELVNAEDHTARVSSTVPLHQPLFEPTPAEVWIEEYTPFQTLTIKLRFRNCDTVVRRLKIEPLRSPVFTVRPWDAGNKNVAGKPQRLHGKVAAGMELVFVLEFSPQEVADYAVDLVCCTDRERFLLPVRVRGRFAALDLPDELEFGICPVKMPSTRVLTVRNVGTRSSSFAFHASENFSVIPLSVSLAQGAAMQMELTFVPPSLESGEGKLEVKDDGGQTAVVQLTGRVVNVDVFLGQPLVEPSATYVSLSSRKTVKICNESEFTLEFSWKSFADAAQEEHERTQLLDELSRMETAEREHLQLQLQETEIYDSGCTQSPFDVRKILETKYKHLRKAALEDSMQFVDSSFSVTPLSGRATRLPLQIRGQGIGPKAKVVYNELLDFGDVFINDEHTRDFTIQNKGEIPAEFELIPLTTPPGTSLNVHPRSGTLEVNAMLKIEVTFCSQALGETFHHICFSMQGSDEQLTARFKANVIPPVFHFDVDQVDFGAVSYSFPQTQTVKLINASKISIKYSLRVPEEASYKQKELELVPANGKLDAYGEQQITIHFTSYNVKVYQYQLVVGVTGVGADLLSIPVRAQSFVPELVLLQQELDFGRKLNSSDQRGLSKKGPKVVTDRSTSKSNKLGNGNRNNAADGRDEVIPVFSVFPGSIELKPRTACVFVFKGLSSTSGAIQEELVCETRVGKEKINKVAFVTAVRANFVDPKLTPSSSLLSFEYIHRPGNQIMPQSQPLSLVNSCELPISFTLRTQTPFALDCWEAVLQPNEKVDLNVEFYPGFKDDYICRVINGKVLVSYTGHPQKDSVELLGDISFPNLAFDTTTIDFGCTLNDTQKAIVMNVTNVSKVDTNFRWVFIEDEKETLPTAIAKKPYIPTNQVFDILPIRGLLKPNESEKIEFVYYGHANRRFKSTVACEIDGGPEYELTLLGEASSLVYKLDKQSLEFGQVLYNKTEDRDFSLLNIGKVPFSFSILADNVARGRMLEVAPTSGKIAPTEKQKILVRLRPGIPEYFEETLILEIAHFQPIPFKIYGCGTFAAVSINLPRENHPASVVRGEAPKWKELKKNAKQNIELGMLNPSKVEARSNQITSNNVLMLAQSDSKSTISATCRGNEKNSSIPTMLASPQAKAANQRLGAPGSPSRNAAALSSVAAIDELDVEIEACRLFFADYLLVQELKKADARALRNADPAKSESTEDAECVALVSGTNEALLSGMKPQKKRGSEVFPFILSQFILDFGNVVVGTHKIKRFSVTNIGHGPASFQLDKNLASTRGFQIEPERVVRLPEKQSVEFTVTFHARKNIEMGLHMAQLPIVIKNGPPCIAMVRALVTVPDISISSESLDFGKIARSPLKIRYNCLFVFLGSQPLST</sequence>
<reference evidence="10 11" key="1">
    <citation type="submission" date="2018-07" db="EMBL/GenBank/DDBJ databases">
        <title>Genome sequencing of oomycete isolates from Chile give support for New Zealand origin for Phytophthora kernoviae and make available the first Nothophytophthora sp. genome.</title>
        <authorList>
            <person name="Studholme D.J."/>
            <person name="Sanfuentes E."/>
            <person name="Panda P."/>
            <person name="Hill R."/>
            <person name="Sambles C."/>
            <person name="Grant M."/>
            <person name="Williams N.M."/>
            <person name="Mcdougal R.L."/>
        </authorList>
    </citation>
    <scope>NUCLEOTIDE SEQUENCE [LARGE SCALE GENOMIC DNA]</scope>
    <source>
        <strain evidence="10">Chile7</strain>
    </source>
</reference>
<evidence type="ECO:0008006" key="12">
    <source>
        <dbReference type="Google" id="ProtNLM"/>
    </source>
</evidence>
<feature type="region of interest" description="Disordered" evidence="7">
    <location>
        <begin position="632"/>
        <end position="667"/>
    </location>
</feature>
<comment type="subcellular location">
    <subcellularLocation>
        <location evidence="1">Cell projection</location>
        <location evidence="1">Cilium</location>
        <location evidence="1">Flagellum</location>
    </subcellularLocation>
    <subcellularLocation>
        <location evidence="2">Cytoplasm</location>
    </subcellularLocation>
</comment>
<evidence type="ECO:0000259" key="9">
    <source>
        <dbReference type="Pfam" id="PF24816"/>
    </source>
</evidence>
<evidence type="ECO:0000256" key="5">
    <source>
        <dbReference type="ARBA" id="ARBA00023069"/>
    </source>
</evidence>
<feature type="domain" description="HYDIN/VesB/CFA65-like Ig-like" evidence="8">
    <location>
        <begin position="408"/>
        <end position="504"/>
    </location>
</feature>
<organism evidence="10 11">
    <name type="scientific">Phytophthora kernoviae</name>
    <dbReference type="NCBI Taxonomy" id="325452"/>
    <lineage>
        <taxon>Eukaryota</taxon>
        <taxon>Sar</taxon>
        <taxon>Stramenopiles</taxon>
        <taxon>Oomycota</taxon>
        <taxon>Peronosporomycetes</taxon>
        <taxon>Peronosporales</taxon>
        <taxon>Peronosporaceae</taxon>
        <taxon>Phytophthora</taxon>
    </lineage>
</organism>
<dbReference type="GO" id="GO:0003341">
    <property type="term" value="P:cilium movement"/>
    <property type="evidence" value="ECO:0007669"/>
    <property type="project" value="TreeGrafter"/>
</dbReference>
<keyword evidence="6" id="KW-0966">Cell projection</keyword>
<dbReference type="InterPro" id="IPR053879">
    <property type="entry name" value="HYDIN_VesB_CFA65-like_Ig"/>
</dbReference>
<dbReference type="Proteomes" id="UP000284657">
    <property type="component" value="Unassembled WGS sequence"/>
</dbReference>
<feature type="domain" description="HYDIN/VesB/CFA65-like Ig-like" evidence="8">
    <location>
        <begin position="168"/>
        <end position="259"/>
    </location>
</feature>
<evidence type="ECO:0000256" key="7">
    <source>
        <dbReference type="SAM" id="MobiDB-lite"/>
    </source>
</evidence>
<evidence type="ECO:0000256" key="4">
    <source>
        <dbReference type="ARBA" id="ARBA00022846"/>
    </source>
</evidence>
<name>A0A421G676_9STRA</name>
<gene>
    <name evidence="10" type="ORF">BBJ29_005539</name>
</gene>
<keyword evidence="4" id="KW-0282">Flagellum</keyword>
<dbReference type="InterPro" id="IPR013783">
    <property type="entry name" value="Ig-like_fold"/>
</dbReference>
<dbReference type="InterPro" id="IPR033305">
    <property type="entry name" value="Hydin-like"/>
</dbReference>
<evidence type="ECO:0000256" key="3">
    <source>
        <dbReference type="ARBA" id="ARBA00022490"/>
    </source>
</evidence>
<protein>
    <recommendedName>
        <fullName evidence="12">Abnormal spindle-like microcephaly-associated protein ASH domain-containing protein</fullName>
    </recommendedName>
</protein>